<feature type="compositionally biased region" description="Basic and acidic residues" evidence="1">
    <location>
        <begin position="214"/>
        <end position="226"/>
    </location>
</feature>
<keyword evidence="2" id="KW-0614">Plasmid</keyword>
<evidence type="ECO:0000256" key="1">
    <source>
        <dbReference type="SAM" id="MobiDB-lite"/>
    </source>
</evidence>
<protein>
    <submittedName>
        <fullName evidence="2">ERF family protein</fullName>
    </submittedName>
</protein>
<accession>A4JWD4</accession>
<dbReference type="HOGENOM" id="CLU_1178484_0_0_4"/>
<geneLocation type="plasmid" evidence="2 3">
    <name>pBVIE05</name>
</geneLocation>
<evidence type="ECO:0000313" key="3">
    <source>
        <dbReference type="Proteomes" id="UP000002287"/>
    </source>
</evidence>
<gene>
    <name evidence="2" type="ordered locus">Bcep1808_7717</name>
</gene>
<dbReference type="AlphaFoldDB" id="A4JWD4"/>
<dbReference type="Pfam" id="PF04404">
    <property type="entry name" value="ERF"/>
    <property type="match status" value="1"/>
</dbReference>
<feature type="region of interest" description="Disordered" evidence="1">
    <location>
        <begin position="208"/>
        <end position="235"/>
    </location>
</feature>
<sequence length="235" mass="24981">MNAPTTLPPEVIAQKPTVADMNLFDGGNPANLGEMFAALALAQGGFDPIVKNREVTVQPKDQSKRAYKFKYADLEEIRSKTTPHLSKNGFALLSLVTTHTTGGVHIRTILAHKTGARIESDMDVNRIGGEIKDFGATITYLRRYVVSALLGVAADDDLDEDGQEPGAGGGSSAAVGVAVHKGLKDAKTLGELGKIMAGLPKDEKAKYSAYYNQRQDELEAEQRDAGGKPAGGDDL</sequence>
<dbReference type="Proteomes" id="UP000002287">
    <property type="component" value="Plasmid pBVIE05"/>
</dbReference>
<proteinExistence type="predicted"/>
<dbReference type="InterPro" id="IPR007499">
    <property type="entry name" value="ERF_bacteria_virus"/>
</dbReference>
<reference evidence="2 3" key="1">
    <citation type="submission" date="2007-03" db="EMBL/GenBank/DDBJ databases">
        <title>Complete sequence of plasmid pBVIE05 of Burkholderia vietnamiensis G4.</title>
        <authorList>
            <consortium name="US DOE Joint Genome Institute"/>
            <person name="Copeland A."/>
            <person name="Lucas S."/>
            <person name="Lapidus A."/>
            <person name="Barry K."/>
            <person name="Detter J.C."/>
            <person name="Glavina del Rio T."/>
            <person name="Hammon N."/>
            <person name="Israni S."/>
            <person name="Dalin E."/>
            <person name="Tice H."/>
            <person name="Pitluck S."/>
            <person name="Chain P."/>
            <person name="Malfatti S."/>
            <person name="Shin M."/>
            <person name="Vergez L."/>
            <person name="Schmutz J."/>
            <person name="Larimer F."/>
            <person name="Land M."/>
            <person name="Hauser L."/>
            <person name="Kyrpides N."/>
            <person name="Tiedje J."/>
            <person name="Richardson P."/>
        </authorList>
    </citation>
    <scope>NUCLEOTIDE SEQUENCE [LARGE SCALE GENOMIC DNA]</scope>
    <source>
        <strain evidence="3">G4 / LMG 22486</strain>
        <plasmid evidence="2 3">pBVIE05</plasmid>
    </source>
</reference>
<dbReference type="EMBL" id="CP000621">
    <property type="protein sequence ID" value="ABO60587.1"/>
    <property type="molecule type" value="Genomic_DNA"/>
</dbReference>
<evidence type="ECO:0000313" key="2">
    <source>
        <dbReference type="EMBL" id="ABO60587.1"/>
    </source>
</evidence>
<organism evidence="2 3">
    <name type="scientific">Burkholderia vietnamiensis (strain G4 / LMG 22486)</name>
    <name type="common">Burkholderia cepacia (strain R1808)</name>
    <dbReference type="NCBI Taxonomy" id="269482"/>
    <lineage>
        <taxon>Bacteria</taxon>
        <taxon>Pseudomonadati</taxon>
        <taxon>Pseudomonadota</taxon>
        <taxon>Betaproteobacteria</taxon>
        <taxon>Burkholderiales</taxon>
        <taxon>Burkholderiaceae</taxon>
        <taxon>Burkholderia</taxon>
        <taxon>Burkholderia cepacia complex</taxon>
    </lineage>
</organism>
<name>A4JWD4_BURVG</name>
<dbReference type="KEGG" id="bvi:Bcep1808_7717"/>